<keyword evidence="1" id="KW-0378">Hydrolase</keyword>
<accession>A0A411AC43</accession>
<proteinExistence type="predicted"/>
<dbReference type="RefSeq" id="WP_017418507.1">
    <property type="nucleotide sequence ID" value="NZ_BPWC01000003.1"/>
</dbReference>
<dbReference type="Gene3D" id="1.25.40.10">
    <property type="entry name" value="Tetratricopeptide repeat domain"/>
    <property type="match status" value="1"/>
</dbReference>
<name>A0A411AC43_BACVE</name>
<protein>
    <submittedName>
        <fullName evidence="1">Response regulator aspartate phosphatase I</fullName>
        <ecNumber evidence="1">3.1.-.-</ecNumber>
    </submittedName>
</protein>
<dbReference type="EMBL" id="CP063687">
    <property type="protein sequence ID" value="QOY26779.1"/>
    <property type="molecule type" value="Genomic_DNA"/>
</dbReference>
<dbReference type="Pfam" id="PF18801">
    <property type="entry name" value="RapH_N"/>
    <property type="match status" value="1"/>
</dbReference>
<dbReference type="EC" id="3.1.-.-" evidence="1"/>
<dbReference type="SUPFAM" id="SSF48452">
    <property type="entry name" value="TPR-like"/>
    <property type="match status" value="1"/>
</dbReference>
<dbReference type="AlphaFoldDB" id="A0A411AC43"/>
<dbReference type="InterPro" id="IPR011990">
    <property type="entry name" value="TPR-like_helical_dom_sf"/>
</dbReference>
<dbReference type="Proteomes" id="UP000587477">
    <property type="component" value="Chromosome"/>
</dbReference>
<dbReference type="SMART" id="SM00028">
    <property type="entry name" value="TPR"/>
    <property type="match status" value="5"/>
</dbReference>
<sequence>MAEVMAHETVAKKISDWYEEIKKHNTESAEALREQLLTDLQNMTQNQTVLLYFNLIDSRYKLLMEEYEKTDDILKTIQLNADKEKTDQMIQYYYYFFSGMHEFYRKRFMNAINFYRIAESRLRHIPNEIERAEFNYQVAIAYYEIRQNYFAMNHAEKALEIYKANEMYAVREAQCLMVIGCNRMDLFHYQKAEELLQTAVHQAAKAGDPHIEALAHFNAGICYERQEKLEEARVEFETALDQKEHLRSAYSVRSLYMLARVLLKQEKTDEGRFWLHKALNAAEEKNEPVYTQKLRILQHVFIDRNEEALESAFAELRRKELWSDVSDLSYQAAAHFKKQEKYKPAAKYFQESIDANDQILRLTEGIRNENM</sequence>
<evidence type="ECO:0000313" key="2">
    <source>
        <dbReference type="Proteomes" id="UP000587477"/>
    </source>
</evidence>
<evidence type="ECO:0000313" key="1">
    <source>
        <dbReference type="EMBL" id="QOY26779.1"/>
    </source>
</evidence>
<gene>
    <name evidence="1" type="primary">rapI_2</name>
    <name evidence="1" type="ORF">BACVE_001790</name>
</gene>
<reference evidence="2" key="1">
    <citation type="submission" date="2020-10" db="EMBL/GenBank/DDBJ databases">
        <title>Complete genome sequence of Bacillus velezensis NST6.</title>
        <authorList>
            <person name="Choi J."/>
        </authorList>
    </citation>
    <scope>NUCLEOTIDE SEQUENCE [LARGE SCALE GENOMIC DNA]</scope>
    <source>
        <strain evidence="2">NST6</strain>
    </source>
</reference>
<organism evidence="1 2">
    <name type="scientific">Bacillus velezensis</name>
    <dbReference type="NCBI Taxonomy" id="492670"/>
    <lineage>
        <taxon>Bacteria</taxon>
        <taxon>Bacillati</taxon>
        <taxon>Bacillota</taxon>
        <taxon>Bacilli</taxon>
        <taxon>Bacillales</taxon>
        <taxon>Bacillaceae</taxon>
        <taxon>Bacillus</taxon>
        <taxon>Bacillus amyloliquefaciens group</taxon>
    </lineage>
</organism>
<dbReference type="GO" id="GO:0016787">
    <property type="term" value="F:hydrolase activity"/>
    <property type="evidence" value="ECO:0007669"/>
    <property type="project" value="UniProtKB-KW"/>
</dbReference>
<dbReference type="InterPro" id="IPR019734">
    <property type="entry name" value="TPR_rpt"/>
</dbReference>